<evidence type="ECO:0000313" key="18">
    <source>
        <dbReference type="Proteomes" id="UP000002058"/>
    </source>
</evidence>
<dbReference type="InterPro" id="IPR046347">
    <property type="entry name" value="bZIP_sf"/>
</dbReference>
<dbReference type="Pfam" id="PF00406">
    <property type="entry name" value="ADK"/>
    <property type="match status" value="1"/>
</dbReference>
<dbReference type="GO" id="GO:0050333">
    <property type="term" value="F:thiamine triphosphate phosphatase activity"/>
    <property type="evidence" value="ECO:0007669"/>
    <property type="project" value="UniProtKB-EC"/>
</dbReference>
<keyword evidence="9" id="KW-0479">Metal-binding</keyword>
<gene>
    <name evidence="17" type="ORF">UREG_03375</name>
</gene>
<dbReference type="Gene3D" id="3.40.50.300">
    <property type="entry name" value="P-loop containing nucleotide triphosphate hydrolases"/>
    <property type="match status" value="1"/>
</dbReference>
<keyword evidence="14" id="KW-0175">Coiled coil</keyword>
<dbReference type="CDD" id="cd14688">
    <property type="entry name" value="bZIP_YAP"/>
    <property type="match status" value="1"/>
</dbReference>
<dbReference type="eggNOG" id="ENOG502SPRN">
    <property type="taxonomic scope" value="Eukaryota"/>
</dbReference>
<reference evidence="18" key="1">
    <citation type="journal article" date="2009" name="Genome Res.">
        <title>Comparative genomic analyses of the human fungal pathogens Coccidioides and their relatives.</title>
        <authorList>
            <person name="Sharpton T.J."/>
            <person name="Stajich J.E."/>
            <person name="Rounsley S.D."/>
            <person name="Gardner M.J."/>
            <person name="Wortman J.R."/>
            <person name="Jordar V.S."/>
            <person name="Maiti R."/>
            <person name="Kodira C.D."/>
            <person name="Neafsey D.E."/>
            <person name="Zeng Q."/>
            <person name="Hung C.-Y."/>
            <person name="McMahan C."/>
            <person name="Muszewska A."/>
            <person name="Grynberg M."/>
            <person name="Mandel M.A."/>
            <person name="Kellner E.M."/>
            <person name="Barker B.M."/>
            <person name="Galgiani J.N."/>
            <person name="Orbach M.J."/>
            <person name="Kirkland T.N."/>
            <person name="Cole G.T."/>
            <person name="Henn M.R."/>
            <person name="Birren B.W."/>
            <person name="Taylor J.W."/>
        </authorList>
    </citation>
    <scope>NUCLEOTIDE SEQUENCE [LARGE SCALE GENOMIC DNA]</scope>
    <source>
        <strain evidence="18">UAMH 1704</strain>
    </source>
</reference>
<comment type="subunit">
    <text evidence="5">Monomer.</text>
</comment>
<keyword evidence="8" id="KW-0963">Cytoplasm</keyword>
<dbReference type="SUPFAM" id="SSF52540">
    <property type="entry name" value="P-loop containing nucleoside triphosphate hydrolases"/>
    <property type="match status" value="1"/>
</dbReference>
<keyword evidence="11" id="KW-0460">Magnesium</keyword>
<keyword evidence="12" id="KW-0007">Acetylation</keyword>
<comment type="function">
    <text evidence="2">Hydrolase highly specific for thiamine triphosphate (ThTP).</text>
</comment>
<dbReference type="InterPro" id="IPR033469">
    <property type="entry name" value="CYTH-like_dom_sf"/>
</dbReference>
<dbReference type="InterPro" id="IPR023577">
    <property type="entry name" value="CYTH_domain"/>
</dbReference>
<comment type="catalytic activity">
    <reaction evidence="13">
        <text>thiamine triphosphate + H2O = thiamine diphosphate + phosphate + H(+)</text>
        <dbReference type="Rhea" id="RHEA:11744"/>
        <dbReference type="ChEBI" id="CHEBI:15377"/>
        <dbReference type="ChEBI" id="CHEBI:15378"/>
        <dbReference type="ChEBI" id="CHEBI:43474"/>
        <dbReference type="ChEBI" id="CHEBI:58937"/>
        <dbReference type="ChEBI" id="CHEBI:58938"/>
        <dbReference type="EC" id="3.6.1.28"/>
    </reaction>
</comment>
<comment type="similarity">
    <text evidence="4">Belongs to the ThTPase family.</text>
</comment>
<dbReference type="STRING" id="336963.C4JQN0"/>
<keyword evidence="10" id="KW-0378">Hydrolase</keyword>
<keyword evidence="18" id="KW-1185">Reference proteome</keyword>
<dbReference type="InterPro" id="IPR033690">
    <property type="entry name" value="Adenylat_kinase_CS"/>
</dbReference>
<dbReference type="PANTHER" id="PTHR14586">
    <property type="entry name" value="THIAMINE-TRIPHOSPHATASE"/>
    <property type="match status" value="1"/>
</dbReference>
<dbReference type="GeneID" id="8440214"/>
<dbReference type="KEGG" id="ure:UREG_03375"/>
<evidence type="ECO:0000256" key="15">
    <source>
        <dbReference type="SAM" id="MobiDB-lite"/>
    </source>
</evidence>
<feature type="region of interest" description="Disordered" evidence="15">
    <location>
        <begin position="630"/>
        <end position="698"/>
    </location>
</feature>
<dbReference type="PANTHER" id="PTHR14586:SF1">
    <property type="entry name" value="THIAMINE-TRIPHOSPHATASE"/>
    <property type="match status" value="1"/>
</dbReference>
<name>C4JQN0_UNCRE</name>
<evidence type="ECO:0000256" key="12">
    <source>
        <dbReference type="ARBA" id="ARBA00022990"/>
    </source>
</evidence>
<evidence type="ECO:0000256" key="5">
    <source>
        <dbReference type="ARBA" id="ARBA00011245"/>
    </source>
</evidence>
<comment type="subcellular location">
    <subcellularLocation>
        <location evidence="3">Cytoplasm</location>
    </subcellularLocation>
</comment>
<proteinExistence type="inferred from homology"/>
<evidence type="ECO:0000313" key="17">
    <source>
        <dbReference type="EMBL" id="EEP78529.1"/>
    </source>
</evidence>
<dbReference type="GO" id="GO:0006772">
    <property type="term" value="P:thiamine metabolic process"/>
    <property type="evidence" value="ECO:0007669"/>
    <property type="project" value="InterPro"/>
</dbReference>
<dbReference type="Gene3D" id="1.10.238.100">
    <property type="entry name" value="YAP1 redox domain. Chain B"/>
    <property type="match status" value="1"/>
</dbReference>
<dbReference type="EC" id="3.6.1.28" evidence="6"/>
<evidence type="ECO:0000256" key="4">
    <source>
        <dbReference type="ARBA" id="ARBA00008181"/>
    </source>
</evidence>
<dbReference type="Proteomes" id="UP000002058">
    <property type="component" value="Unassembled WGS sequence"/>
</dbReference>
<dbReference type="SUPFAM" id="SSF57959">
    <property type="entry name" value="Leucine zipper domain"/>
    <property type="match status" value="1"/>
</dbReference>
<protein>
    <recommendedName>
        <fullName evidence="7">Thiamine-triphosphatase</fullName>
        <ecNumber evidence="6">3.6.1.28</ecNumber>
    </recommendedName>
</protein>
<dbReference type="Gene3D" id="2.40.320.10">
    <property type="entry name" value="Hypothetical Protein Pfu-838710-001"/>
    <property type="match status" value="1"/>
</dbReference>
<dbReference type="GO" id="GO:0000287">
    <property type="term" value="F:magnesium ion binding"/>
    <property type="evidence" value="ECO:0007669"/>
    <property type="project" value="TreeGrafter"/>
</dbReference>
<evidence type="ECO:0000256" key="13">
    <source>
        <dbReference type="ARBA" id="ARBA00048194"/>
    </source>
</evidence>
<evidence type="ECO:0000256" key="7">
    <source>
        <dbReference type="ARBA" id="ARBA00020088"/>
    </source>
</evidence>
<dbReference type="InterPro" id="IPR039582">
    <property type="entry name" value="THTPA"/>
</dbReference>
<evidence type="ECO:0000256" key="3">
    <source>
        <dbReference type="ARBA" id="ARBA00004496"/>
    </source>
</evidence>
<dbReference type="HOGENOM" id="CLU_338941_0_0_1"/>
<dbReference type="SUPFAM" id="SSF55154">
    <property type="entry name" value="CYTH-like phosphatases"/>
    <property type="match status" value="1"/>
</dbReference>
<dbReference type="OrthoDB" id="2590011at2759"/>
<dbReference type="VEuPathDB" id="FungiDB:UREG_03375"/>
<dbReference type="GO" id="GO:0005737">
    <property type="term" value="C:cytoplasm"/>
    <property type="evidence" value="ECO:0007669"/>
    <property type="project" value="UniProtKB-SubCell"/>
</dbReference>
<comment type="cofactor">
    <cofactor evidence="1">
        <name>Mg(2+)</name>
        <dbReference type="ChEBI" id="CHEBI:18420"/>
    </cofactor>
</comment>
<dbReference type="AlphaFoldDB" id="C4JQN0"/>
<dbReference type="EMBL" id="CH476616">
    <property type="protein sequence ID" value="EEP78529.1"/>
    <property type="molecule type" value="Genomic_DNA"/>
</dbReference>
<evidence type="ECO:0000256" key="14">
    <source>
        <dbReference type="SAM" id="Coils"/>
    </source>
</evidence>
<dbReference type="GO" id="GO:0003700">
    <property type="term" value="F:DNA-binding transcription factor activity"/>
    <property type="evidence" value="ECO:0007669"/>
    <property type="project" value="InterPro"/>
</dbReference>
<feature type="compositionally biased region" description="Polar residues" evidence="15">
    <location>
        <begin position="653"/>
        <end position="662"/>
    </location>
</feature>
<sequence length="839" mass="94874">MSHTILFLIGDYMREICRSTDPEAEIVRDHIKNAKLLPGEIMLPLLQRKMKKEQCEGGYRAVLVDGFPRDFAQAISFEETDKAKQRFLNRKLPERPEDTDDMFEKRYRQHEENNARIVNYYHEAGILEETPFRSALDMHPATVGRLRRSTIEVERKFRCSDKSIEQFRRNTGSPPFRRLDHLGKRSFEDAYFDRNKILSTNGIWVRQRNGQWQAKVRPDAKQGSFTNSQFEEFTKASQIAQMIRRYIDPSLVSSTGADNFGLAQIARFTTYREMWKVDDKFDVVFDRTDFGHVVGEVELECEIQVDDDDGRSLVQKQAAIAEMDGEIGLFMRQYSWAFPIAIDARCRRIGEWHAGQIPQQRRHVYYAALRSESSRSVPRQSIVIPHEGKCAVTQDTQRCQEEPFDPGENDAKTVYRSGFGGSLLFAATAYTTGHGPHLIVIIIVSSLPVRVPRGTGQVVVSSAPPALTVLLCGIRAAAFLFFANDANHNCSMFRGTCHVFRLWIPLGARTCTIVAEDQADAAKAAHARRREQVRRAQRCIGASNHRERKETYIKALEQEFRTLRNEEDSIVMETQKVADENKMLRDIMRANGLAFPGKPLAPGSQNRPPTIVKVIGDPGADQRLQVAVDGASDIPRIFPPDNMSPDDRKTTSSDHTTASPQPNIKHESPQSLSQSPQDQTVGPNHCNHGSHPLPSIKHPLGLDSTQVGVDFVLFLERHCLQHARTSCAKSPFSGHVLTFQTPLLANGPATLHDNDTWEIPACHLDRLFELAGALDLAGDITPVQAWNRIRQHPSFHKLDAESLRNLTVLLKKDVQCFGFGAVIDEELFNMYLEQTFHSL</sequence>
<dbReference type="Gene3D" id="1.20.5.170">
    <property type="match status" value="1"/>
</dbReference>
<feature type="compositionally biased region" description="Low complexity" evidence="15">
    <location>
        <begin position="669"/>
        <end position="679"/>
    </location>
</feature>
<dbReference type="CDD" id="cd07758">
    <property type="entry name" value="ThTPase"/>
    <property type="match status" value="1"/>
</dbReference>
<dbReference type="InParanoid" id="C4JQN0"/>
<dbReference type="PROSITE" id="PS00113">
    <property type="entry name" value="ADENYLATE_KINASE"/>
    <property type="match status" value="1"/>
</dbReference>
<dbReference type="Pfam" id="PF01928">
    <property type="entry name" value="CYTH"/>
    <property type="match status" value="1"/>
</dbReference>
<evidence type="ECO:0000256" key="11">
    <source>
        <dbReference type="ARBA" id="ARBA00022842"/>
    </source>
</evidence>
<accession>C4JQN0</accession>
<dbReference type="InterPro" id="IPR012177">
    <property type="entry name" value="ThTPase_euk"/>
</dbReference>
<evidence type="ECO:0000256" key="1">
    <source>
        <dbReference type="ARBA" id="ARBA00001946"/>
    </source>
</evidence>
<feature type="domain" description="CYTH" evidence="16">
    <location>
        <begin position="151"/>
        <end position="307"/>
    </location>
</feature>
<dbReference type="RefSeq" id="XP_002543858.1">
    <property type="nucleotide sequence ID" value="XM_002543812.1"/>
</dbReference>
<organism evidence="17 18">
    <name type="scientific">Uncinocarpus reesii (strain UAMH 1704)</name>
    <dbReference type="NCBI Taxonomy" id="336963"/>
    <lineage>
        <taxon>Eukaryota</taxon>
        <taxon>Fungi</taxon>
        <taxon>Dikarya</taxon>
        <taxon>Ascomycota</taxon>
        <taxon>Pezizomycotina</taxon>
        <taxon>Eurotiomycetes</taxon>
        <taxon>Eurotiomycetidae</taxon>
        <taxon>Onygenales</taxon>
        <taxon>Onygenaceae</taxon>
        <taxon>Uncinocarpus</taxon>
    </lineage>
</organism>
<evidence type="ECO:0000256" key="6">
    <source>
        <dbReference type="ARBA" id="ARBA00012378"/>
    </source>
</evidence>
<evidence type="ECO:0000256" key="2">
    <source>
        <dbReference type="ARBA" id="ARBA00002106"/>
    </source>
</evidence>
<evidence type="ECO:0000256" key="8">
    <source>
        <dbReference type="ARBA" id="ARBA00022490"/>
    </source>
</evidence>
<evidence type="ECO:0000256" key="9">
    <source>
        <dbReference type="ARBA" id="ARBA00022723"/>
    </source>
</evidence>
<dbReference type="InterPro" id="IPR027417">
    <property type="entry name" value="P-loop_NTPase"/>
</dbReference>
<feature type="coiled-coil region" evidence="14">
    <location>
        <begin position="546"/>
        <end position="573"/>
    </location>
</feature>
<evidence type="ECO:0000259" key="16">
    <source>
        <dbReference type="Pfam" id="PF01928"/>
    </source>
</evidence>
<dbReference type="GO" id="GO:0042357">
    <property type="term" value="P:thiamine diphosphate metabolic process"/>
    <property type="evidence" value="ECO:0007669"/>
    <property type="project" value="TreeGrafter"/>
</dbReference>
<evidence type="ECO:0000256" key="10">
    <source>
        <dbReference type="ARBA" id="ARBA00022801"/>
    </source>
</evidence>